<dbReference type="Gene3D" id="3.40.50.720">
    <property type="entry name" value="NAD(P)-binding Rossmann-like Domain"/>
    <property type="match status" value="1"/>
</dbReference>
<reference evidence="2 3" key="1">
    <citation type="submission" date="2020-04" db="EMBL/GenBank/DDBJ databases">
        <title>Usitatibacter rugosus gen. nov., sp. nov. and Usitatibacter palustris sp. nov., novel members of Usitatibacteraceae fam. nov. within the order Nitrosomonadales isolated from soil.</title>
        <authorList>
            <person name="Huber K.J."/>
            <person name="Neumann-Schaal M."/>
            <person name="Geppert A."/>
            <person name="Luckner M."/>
            <person name="Wanner G."/>
            <person name="Overmann J."/>
        </authorList>
    </citation>
    <scope>NUCLEOTIDE SEQUENCE [LARGE SCALE GENOMIC DNA]</scope>
    <source>
        <strain evidence="2 3">0125_3</strain>
    </source>
</reference>
<dbReference type="Pfam" id="PF01370">
    <property type="entry name" value="Epimerase"/>
    <property type="match status" value="1"/>
</dbReference>
<evidence type="ECO:0000313" key="3">
    <source>
        <dbReference type="Proteomes" id="UP000501534"/>
    </source>
</evidence>
<dbReference type="PANTHER" id="PTHR48079:SF6">
    <property type="entry name" value="NAD(P)-BINDING DOMAIN-CONTAINING PROTEIN-RELATED"/>
    <property type="match status" value="1"/>
</dbReference>
<dbReference type="InterPro" id="IPR036291">
    <property type="entry name" value="NAD(P)-bd_dom_sf"/>
</dbReference>
<dbReference type="GO" id="GO:0004029">
    <property type="term" value="F:aldehyde dehydrogenase (NAD+) activity"/>
    <property type="evidence" value="ECO:0007669"/>
    <property type="project" value="TreeGrafter"/>
</dbReference>
<dbReference type="PANTHER" id="PTHR48079">
    <property type="entry name" value="PROTEIN YEEZ"/>
    <property type="match status" value="1"/>
</dbReference>
<dbReference type="InterPro" id="IPR001509">
    <property type="entry name" value="Epimerase_deHydtase"/>
</dbReference>
<dbReference type="InterPro" id="IPR051783">
    <property type="entry name" value="NAD(P)-dependent_oxidoreduct"/>
</dbReference>
<protein>
    <recommendedName>
        <fullName evidence="1">NAD-dependent epimerase/dehydratase domain-containing protein</fullName>
    </recommendedName>
</protein>
<dbReference type="AlphaFoldDB" id="A0A6M4GXH7"/>
<dbReference type="KEGG" id="uru:DSM104443_02794"/>
<accession>A0A6M4GXH7</accession>
<proteinExistence type="predicted"/>
<evidence type="ECO:0000259" key="1">
    <source>
        <dbReference type="Pfam" id="PF01370"/>
    </source>
</evidence>
<evidence type="ECO:0000313" key="2">
    <source>
        <dbReference type="EMBL" id="QJR11712.1"/>
    </source>
</evidence>
<gene>
    <name evidence="2" type="ORF">DSM104443_02794</name>
</gene>
<dbReference type="EMBL" id="CP053069">
    <property type="protein sequence ID" value="QJR11712.1"/>
    <property type="molecule type" value="Genomic_DNA"/>
</dbReference>
<dbReference type="GO" id="GO:0005737">
    <property type="term" value="C:cytoplasm"/>
    <property type="evidence" value="ECO:0007669"/>
    <property type="project" value="TreeGrafter"/>
</dbReference>
<keyword evidence="3" id="KW-1185">Reference proteome</keyword>
<organism evidence="2 3">
    <name type="scientific">Usitatibacter rugosus</name>
    <dbReference type="NCBI Taxonomy" id="2732067"/>
    <lineage>
        <taxon>Bacteria</taxon>
        <taxon>Pseudomonadati</taxon>
        <taxon>Pseudomonadota</taxon>
        <taxon>Betaproteobacteria</taxon>
        <taxon>Nitrosomonadales</taxon>
        <taxon>Usitatibacteraceae</taxon>
        <taxon>Usitatibacter</taxon>
    </lineage>
</organism>
<dbReference type="Proteomes" id="UP000501534">
    <property type="component" value="Chromosome"/>
</dbReference>
<dbReference type="SUPFAM" id="SSF51735">
    <property type="entry name" value="NAD(P)-binding Rossmann-fold domains"/>
    <property type="match status" value="1"/>
</dbReference>
<feature type="domain" description="NAD-dependent epimerase/dehydratase" evidence="1">
    <location>
        <begin position="5"/>
        <end position="165"/>
    </location>
</feature>
<name>A0A6M4GXH7_9PROT</name>
<sequence>MRIGIIGASSQVGSSVAYYLYGRQNIDVVCFVRSSYSEVYFELMGIPCERIDLRDDSALKARLAGLDVVLDFSFPKGQLFALERAALDTIEPVVSSMRRGATYIYMSSIMAFGMKPDEKYVRDCRISRSPYSRIKRGAERAALRAGAANGVSVYNFRLGQVHGVLQSVSLAFRERLATEAATRVDGNRWELTNTIFPSSIADAVIKCVEGGCRPGTYALVSSPQWTLEELYGYYADYYDLKPNLVYEPQAPAKRNRISWRGGIFRALAAQRPLLEAYVLMNSPLLSTKLKGRYRVAELLGAPARMRSRIGGADAHLLGMPPAVLATSNSSVEIVKRVERTFDRHYQEAVFRGRS</sequence>